<dbReference type="GO" id="GO:0032875">
    <property type="term" value="P:regulation of DNA endoreduplication"/>
    <property type="evidence" value="ECO:0007669"/>
    <property type="project" value="InterPro"/>
</dbReference>
<dbReference type="InterPro" id="IPR040389">
    <property type="entry name" value="SMR"/>
</dbReference>
<dbReference type="OrthoDB" id="1933617at2759"/>
<sequence>MGVSSNLEVFLSEKHVNDQKQEQDSTLLQERLVKETQYKECQTQTPEKFEVRPKGQQQQEQSVQERDQEQQSKMVRLCLNLKLKISPHKEEDYQEDSNEGLKTPTCEDHKIPPVLQCPPAPRRRKTLSFLKGIKGHHNRVLDFTLQEIESTLLPMDLDAAGN</sequence>
<dbReference type="PANTHER" id="PTHR33142:SF66">
    <property type="entry name" value="CYCLIN-DEPENDENT PROTEIN KINASE INHIBITOR SMR3"/>
    <property type="match status" value="1"/>
</dbReference>
<evidence type="ECO:0000313" key="4">
    <source>
        <dbReference type="EMBL" id="KAE9620496.1"/>
    </source>
</evidence>
<organism evidence="4 5">
    <name type="scientific">Lupinus albus</name>
    <name type="common">White lupine</name>
    <name type="synonym">Lupinus termis</name>
    <dbReference type="NCBI Taxonomy" id="3870"/>
    <lineage>
        <taxon>Eukaryota</taxon>
        <taxon>Viridiplantae</taxon>
        <taxon>Streptophyta</taxon>
        <taxon>Embryophyta</taxon>
        <taxon>Tracheophyta</taxon>
        <taxon>Spermatophyta</taxon>
        <taxon>Magnoliopsida</taxon>
        <taxon>eudicotyledons</taxon>
        <taxon>Gunneridae</taxon>
        <taxon>Pentapetalae</taxon>
        <taxon>rosids</taxon>
        <taxon>fabids</taxon>
        <taxon>Fabales</taxon>
        <taxon>Fabaceae</taxon>
        <taxon>Papilionoideae</taxon>
        <taxon>50 kb inversion clade</taxon>
        <taxon>genistoids sensu lato</taxon>
        <taxon>core genistoids</taxon>
        <taxon>Genisteae</taxon>
        <taxon>Lupinus</taxon>
    </lineage>
</organism>
<evidence type="ECO:0000256" key="1">
    <source>
        <dbReference type="ARBA" id="ARBA00023013"/>
    </source>
</evidence>
<feature type="region of interest" description="Disordered" evidence="3">
    <location>
        <begin position="88"/>
        <end position="120"/>
    </location>
</feature>
<reference evidence="5" key="1">
    <citation type="journal article" date="2020" name="Nat. Commun.">
        <title>Genome sequence of the cluster root forming white lupin.</title>
        <authorList>
            <person name="Hufnagel B."/>
            <person name="Marques A."/>
            <person name="Soriano A."/>
            <person name="Marques L."/>
            <person name="Divol F."/>
            <person name="Doumas P."/>
            <person name="Sallet E."/>
            <person name="Mancinotti D."/>
            <person name="Carrere S."/>
            <person name="Marande W."/>
            <person name="Arribat S."/>
            <person name="Keller J."/>
            <person name="Huneau C."/>
            <person name="Blein T."/>
            <person name="Aime D."/>
            <person name="Laguerre M."/>
            <person name="Taylor J."/>
            <person name="Schubert V."/>
            <person name="Nelson M."/>
            <person name="Geu-Flores F."/>
            <person name="Crespi M."/>
            <person name="Gallardo-Guerrero K."/>
            <person name="Delaux P.-M."/>
            <person name="Salse J."/>
            <person name="Berges H."/>
            <person name="Guyot R."/>
            <person name="Gouzy J."/>
            <person name="Peret B."/>
        </authorList>
    </citation>
    <scope>NUCLEOTIDE SEQUENCE [LARGE SCALE GENOMIC DNA]</scope>
    <source>
        <strain evidence="5">cv. Amiga</strain>
    </source>
</reference>
<evidence type="ECO:0000256" key="2">
    <source>
        <dbReference type="ARBA" id="ARBA00023306"/>
    </source>
</evidence>
<dbReference type="EMBL" id="WOCE01000001">
    <property type="protein sequence ID" value="KAE9620496.1"/>
    <property type="molecule type" value="Genomic_DNA"/>
</dbReference>
<evidence type="ECO:0000256" key="3">
    <source>
        <dbReference type="SAM" id="MobiDB-lite"/>
    </source>
</evidence>
<keyword evidence="5" id="KW-1185">Reference proteome</keyword>
<dbReference type="Proteomes" id="UP000447434">
    <property type="component" value="Chromosome 1"/>
</dbReference>
<keyword evidence="1" id="KW-0649">Protein kinase inhibitor</keyword>
<accession>A0A6A4R590</accession>
<dbReference type="PANTHER" id="PTHR33142">
    <property type="entry name" value="CYCLIN-DEPENDENT PROTEIN KINASE INHIBITOR SMR13"/>
    <property type="match status" value="1"/>
</dbReference>
<protein>
    <submittedName>
        <fullName evidence="4">Uncharacterized protein</fullName>
    </submittedName>
</protein>
<comment type="caution">
    <text evidence="4">The sequence shown here is derived from an EMBL/GenBank/DDBJ whole genome shotgun (WGS) entry which is preliminary data.</text>
</comment>
<keyword evidence="2" id="KW-0131">Cell cycle</keyword>
<name>A0A6A4R590_LUPAL</name>
<dbReference type="GO" id="GO:0004860">
    <property type="term" value="F:protein kinase inhibitor activity"/>
    <property type="evidence" value="ECO:0007669"/>
    <property type="project" value="UniProtKB-KW"/>
</dbReference>
<proteinExistence type="predicted"/>
<evidence type="ECO:0000313" key="5">
    <source>
        <dbReference type="Proteomes" id="UP000447434"/>
    </source>
</evidence>
<dbReference type="AlphaFoldDB" id="A0A6A4R590"/>
<gene>
    <name evidence="4" type="ORF">Lalb_Chr01g0003691</name>
</gene>
<dbReference type="GO" id="GO:0005634">
    <property type="term" value="C:nucleus"/>
    <property type="evidence" value="ECO:0007669"/>
    <property type="project" value="TreeGrafter"/>
</dbReference>
<feature type="region of interest" description="Disordered" evidence="3">
    <location>
        <begin position="42"/>
        <end position="70"/>
    </location>
</feature>